<keyword evidence="2" id="KW-1185">Reference proteome</keyword>
<dbReference type="PATRIC" id="fig|1068978.7.peg.105"/>
<dbReference type="EMBL" id="CP009110">
    <property type="protein sequence ID" value="AIJ20190.1"/>
    <property type="molecule type" value="Genomic_DNA"/>
</dbReference>
<dbReference type="AlphaFoldDB" id="A0A076MMW2"/>
<gene>
    <name evidence="1" type="ORF">AMETH_0098</name>
</gene>
<organism evidence="1 2">
    <name type="scientific">Amycolatopsis methanolica 239</name>
    <dbReference type="NCBI Taxonomy" id="1068978"/>
    <lineage>
        <taxon>Bacteria</taxon>
        <taxon>Bacillati</taxon>
        <taxon>Actinomycetota</taxon>
        <taxon>Actinomycetes</taxon>
        <taxon>Pseudonocardiales</taxon>
        <taxon>Pseudonocardiaceae</taxon>
        <taxon>Amycolatopsis</taxon>
        <taxon>Amycolatopsis methanolica group</taxon>
    </lineage>
</organism>
<evidence type="ECO:0000313" key="1">
    <source>
        <dbReference type="EMBL" id="AIJ20190.1"/>
    </source>
</evidence>
<protein>
    <submittedName>
        <fullName evidence="1">Uncharacterized protein</fullName>
    </submittedName>
</protein>
<dbReference type="eggNOG" id="COG1309">
    <property type="taxonomic scope" value="Bacteria"/>
</dbReference>
<evidence type="ECO:0000313" key="2">
    <source>
        <dbReference type="Proteomes" id="UP000062973"/>
    </source>
</evidence>
<dbReference type="Proteomes" id="UP000062973">
    <property type="component" value="Chromosome"/>
</dbReference>
<name>A0A076MMW2_AMYME</name>
<dbReference type="HOGENOM" id="CLU_3076085_0_0_11"/>
<sequence>MPEPGASLAAEIGSLAFRTAFTRWIAPANQLGFAELTRRTLDELRQAAATLA</sequence>
<reference evidence="1 2" key="1">
    <citation type="submission" date="2014-07" db="EMBL/GenBank/DDBJ databases">
        <title>Whole Genome Sequence of the Amycolatopsis methanolica 239.</title>
        <authorList>
            <person name="Tang B."/>
        </authorList>
    </citation>
    <scope>NUCLEOTIDE SEQUENCE [LARGE SCALE GENOMIC DNA]</scope>
    <source>
        <strain evidence="1 2">239</strain>
    </source>
</reference>
<dbReference type="KEGG" id="amq:AMETH_0098"/>
<proteinExistence type="predicted"/>
<accession>A0A076MMW2</accession>
<dbReference type="RefSeq" id="WP_017986047.1">
    <property type="nucleotide sequence ID" value="NZ_AQUL01000001.1"/>
</dbReference>